<proteinExistence type="predicted"/>
<keyword evidence="2" id="KW-1185">Reference proteome</keyword>
<accession>A0ABD3DRH0</accession>
<sequence length="117" mass="13352">MVETRSTSPVLPPSLLVIHLTLSRSFHFIEPIIQWLMHFVGMAFEAHLFLECNHVFPEKAVVTEMKYGMPQPLANNSFSNFCWSSYQLYIMPIRAGKGGYSEEAGRHCQEASLEMQS</sequence>
<reference evidence="2" key="1">
    <citation type="journal article" date="2024" name="IScience">
        <title>Strigolactones Initiate the Formation of Haustorium-like Structures in Castilleja.</title>
        <authorList>
            <person name="Buerger M."/>
            <person name="Peterson D."/>
            <person name="Chory J."/>
        </authorList>
    </citation>
    <scope>NUCLEOTIDE SEQUENCE [LARGE SCALE GENOMIC DNA]</scope>
</reference>
<gene>
    <name evidence="1" type="ORF">CASFOL_014265</name>
</gene>
<dbReference type="EMBL" id="JAVIJP010000016">
    <property type="protein sequence ID" value="KAL3643450.1"/>
    <property type="molecule type" value="Genomic_DNA"/>
</dbReference>
<comment type="caution">
    <text evidence="1">The sequence shown here is derived from an EMBL/GenBank/DDBJ whole genome shotgun (WGS) entry which is preliminary data.</text>
</comment>
<organism evidence="1 2">
    <name type="scientific">Castilleja foliolosa</name>
    <dbReference type="NCBI Taxonomy" id="1961234"/>
    <lineage>
        <taxon>Eukaryota</taxon>
        <taxon>Viridiplantae</taxon>
        <taxon>Streptophyta</taxon>
        <taxon>Embryophyta</taxon>
        <taxon>Tracheophyta</taxon>
        <taxon>Spermatophyta</taxon>
        <taxon>Magnoliopsida</taxon>
        <taxon>eudicotyledons</taxon>
        <taxon>Gunneridae</taxon>
        <taxon>Pentapetalae</taxon>
        <taxon>asterids</taxon>
        <taxon>lamiids</taxon>
        <taxon>Lamiales</taxon>
        <taxon>Orobanchaceae</taxon>
        <taxon>Pedicularideae</taxon>
        <taxon>Castillejinae</taxon>
        <taxon>Castilleja</taxon>
    </lineage>
</organism>
<dbReference type="AlphaFoldDB" id="A0ABD3DRH0"/>
<protein>
    <submittedName>
        <fullName evidence="1">Uncharacterized protein</fullName>
    </submittedName>
</protein>
<name>A0ABD3DRH0_9LAMI</name>
<evidence type="ECO:0000313" key="2">
    <source>
        <dbReference type="Proteomes" id="UP001632038"/>
    </source>
</evidence>
<dbReference type="Proteomes" id="UP001632038">
    <property type="component" value="Unassembled WGS sequence"/>
</dbReference>
<evidence type="ECO:0000313" key="1">
    <source>
        <dbReference type="EMBL" id="KAL3643450.1"/>
    </source>
</evidence>